<dbReference type="InterPro" id="IPR029055">
    <property type="entry name" value="Ntn_hydrolases_N"/>
</dbReference>
<sequence>MCRHLGHLGPARALSEVLLAPPHSLYRQSWAPRHQRYGTVNADGFGVGWYADGDPEPARYRRSGPIWADGFLPDLCRVVRSTALLAAVRDATSGCAPGEAAAAPYAEGRWLFSHNGALTGWPGSVARIAATLSPEELLGLEARCDSALAWALVGHLLRAGAGPGPALAEATARLGAAAPGSRLNFLLTDGSTLAATACGDTLWYLLEAGTSLTVASEPHDTDPGWRPVPDAYLLTGDPGGIELTALKESHA</sequence>
<evidence type="ECO:0000313" key="4">
    <source>
        <dbReference type="EMBL" id="MBO8186180.1"/>
    </source>
</evidence>
<comment type="catalytic activity">
    <reaction evidence="2">
        <text>gamma-L-glutamyl-hercynylcysteine S-oxide + H2O = S-(hercyn-2-yl)-L-cysteine S-oxide + L-glutamate</text>
        <dbReference type="Rhea" id="RHEA:42684"/>
        <dbReference type="ChEBI" id="CHEBI:15377"/>
        <dbReference type="ChEBI" id="CHEBI:29985"/>
        <dbReference type="ChEBI" id="CHEBI:82703"/>
        <dbReference type="ChEBI" id="CHEBI:82706"/>
        <dbReference type="EC" id="3.5.1.118"/>
    </reaction>
</comment>
<evidence type="ECO:0000259" key="3">
    <source>
        <dbReference type="PROSITE" id="PS51278"/>
    </source>
</evidence>
<dbReference type="InterPro" id="IPR026869">
    <property type="entry name" value="EgtC-like"/>
</dbReference>
<comment type="pathway">
    <text evidence="2">Amino-acid biosynthesis; ergothioneine biosynthesis.</text>
</comment>
<accession>A0ABS3WSS9</accession>
<dbReference type="CDD" id="cd01908">
    <property type="entry name" value="YafJ"/>
    <property type="match status" value="1"/>
</dbReference>
<dbReference type="EMBL" id="JAFFZN010000009">
    <property type="protein sequence ID" value="MBO8186180.1"/>
    <property type="molecule type" value="Genomic_DNA"/>
</dbReference>
<reference evidence="4 5" key="1">
    <citation type="submission" date="2021-02" db="EMBL/GenBank/DDBJ databases">
        <title>Streptomyces spirodelae sp. nov., isolated from duckweed.</title>
        <authorList>
            <person name="Saimee Y."/>
            <person name="Duangmal K."/>
        </authorList>
    </citation>
    <scope>NUCLEOTIDE SEQUENCE [LARGE SCALE GENOMIC DNA]</scope>
    <source>
        <strain evidence="4 5">DW4-2</strain>
    </source>
</reference>
<dbReference type="Pfam" id="PF13230">
    <property type="entry name" value="GATase_4"/>
    <property type="match status" value="1"/>
</dbReference>
<proteinExistence type="inferred from homology"/>
<dbReference type="PANTHER" id="PTHR43187:SF2">
    <property type="entry name" value="GAMMA-GLUTAMYL-HERCYNYLCYSTEINE SULFOXIDE HYDROLASE"/>
    <property type="match status" value="1"/>
</dbReference>
<dbReference type="InterPro" id="IPR052373">
    <property type="entry name" value="Gamma-glu_amide_hydrolase"/>
</dbReference>
<dbReference type="EC" id="3.5.1.118" evidence="2"/>
<keyword evidence="2" id="KW-0378">Hydrolase</keyword>
<gene>
    <name evidence="2 4" type="primary">egtC</name>
    <name evidence="4" type="ORF">JW592_11980</name>
</gene>
<keyword evidence="5" id="KW-1185">Reference proteome</keyword>
<dbReference type="InterPro" id="IPR032889">
    <property type="entry name" value="EgtC_Actinobacteria"/>
</dbReference>
<dbReference type="Gene3D" id="3.60.20.10">
    <property type="entry name" value="Glutamine Phosphoribosylpyrophosphate, subunit 1, domain 1"/>
    <property type="match status" value="1"/>
</dbReference>
<feature type="domain" description="Glutamine amidotransferase type-2" evidence="3">
    <location>
        <begin position="2"/>
        <end position="251"/>
    </location>
</feature>
<keyword evidence="1 2" id="KW-0315">Glutamine amidotransferase</keyword>
<evidence type="ECO:0000313" key="5">
    <source>
        <dbReference type="Proteomes" id="UP001518976"/>
    </source>
</evidence>
<dbReference type="SUPFAM" id="SSF56235">
    <property type="entry name" value="N-terminal nucleophile aminohydrolases (Ntn hydrolases)"/>
    <property type="match status" value="1"/>
</dbReference>
<comment type="function">
    <text evidence="2">Catalyzes the hydrolysis of the gamma-glutamyl amide bond of hercynyl-gamma-L-glutamyl-L-cysteine sulfoxide to produce hercynylcysteine sulfoxide, a step in the biosynthesis pathway of ergothioneine.</text>
</comment>
<dbReference type="RefSeq" id="WP_209264984.1">
    <property type="nucleotide sequence ID" value="NZ_JAFFZN010000009.1"/>
</dbReference>
<dbReference type="NCBIfam" id="TIGR03442">
    <property type="entry name" value="ergothioneine biosynthesis protein EgtC"/>
    <property type="match status" value="1"/>
</dbReference>
<name>A0ABS3WSS9_9ACTN</name>
<dbReference type="InterPro" id="IPR017932">
    <property type="entry name" value="GATase_2_dom"/>
</dbReference>
<evidence type="ECO:0000256" key="1">
    <source>
        <dbReference type="ARBA" id="ARBA00022962"/>
    </source>
</evidence>
<dbReference type="PANTHER" id="PTHR43187">
    <property type="entry name" value="GLUTAMINE AMIDOTRANSFERASE DUG3-RELATED"/>
    <property type="match status" value="1"/>
</dbReference>
<organism evidence="4 5">
    <name type="scientific">Streptomyces spirodelae</name>
    <dbReference type="NCBI Taxonomy" id="2812904"/>
    <lineage>
        <taxon>Bacteria</taxon>
        <taxon>Bacillati</taxon>
        <taxon>Actinomycetota</taxon>
        <taxon>Actinomycetes</taxon>
        <taxon>Kitasatosporales</taxon>
        <taxon>Streptomycetaceae</taxon>
        <taxon>Streptomyces</taxon>
    </lineage>
</organism>
<dbReference type="InterPro" id="IPR017808">
    <property type="entry name" value="EgtC"/>
</dbReference>
<dbReference type="PROSITE" id="PS51278">
    <property type="entry name" value="GATASE_TYPE_2"/>
    <property type="match status" value="1"/>
</dbReference>
<protein>
    <recommendedName>
        <fullName evidence="2">Gamma-glutamyl-hercynylcysteine sulfoxide hydrolase</fullName>
        <ecNumber evidence="2">3.5.1.118</ecNumber>
    </recommendedName>
    <alternativeName>
        <fullName evidence="2">Gamma-glutamyl hercynylcysteine S-oxide hydrolase</fullName>
    </alternativeName>
</protein>
<dbReference type="HAMAP" id="MF_02036">
    <property type="entry name" value="EgtC"/>
    <property type="match status" value="1"/>
</dbReference>
<evidence type="ECO:0000256" key="2">
    <source>
        <dbReference type="HAMAP-Rule" id="MF_02036"/>
    </source>
</evidence>
<comment type="caution">
    <text evidence="4">The sequence shown here is derived from an EMBL/GenBank/DDBJ whole genome shotgun (WGS) entry which is preliminary data.</text>
</comment>
<dbReference type="Proteomes" id="UP001518976">
    <property type="component" value="Unassembled WGS sequence"/>
</dbReference>